<dbReference type="STRING" id="58117.SAMN05421833_14333"/>
<evidence type="ECO:0000313" key="7">
    <source>
        <dbReference type="Proteomes" id="UP000186096"/>
    </source>
</evidence>
<feature type="domain" description="HTH cro/C1-type" evidence="5">
    <location>
        <begin position="22"/>
        <end position="59"/>
    </location>
</feature>
<dbReference type="EMBL" id="FTNI01000043">
    <property type="protein sequence ID" value="SIS22387.1"/>
    <property type="molecule type" value="Genomic_DNA"/>
</dbReference>
<dbReference type="CDD" id="cd01392">
    <property type="entry name" value="HTH_LacI"/>
    <property type="match status" value="1"/>
</dbReference>
<dbReference type="Pfam" id="PF00356">
    <property type="entry name" value="LacI"/>
    <property type="match status" value="1"/>
</dbReference>
<dbReference type="InterPro" id="IPR028082">
    <property type="entry name" value="Peripla_BP_I"/>
</dbReference>
<reference evidence="7" key="1">
    <citation type="submission" date="2017-01" db="EMBL/GenBank/DDBJ databases">
        <authorList>
            <person name="Varghese N."/>
            <person name="Submissions S."/>
        </authorList>
    </citation>
    <scope>NUCLEOTIDE SEQUENCE [LARGE SCALE GENOMIC DNA]</scope>
    <source>
        <strain evidence="7">ATCC 12950</strain>
    </source>
</reference>
<keyword evidence="7" id="KW-1185">Reference proteome</keyword>
<dbReference type="SUPFAM" id="SSF47413">
    <property type="entry name" value="lambda repressor-like DNA-binding domains"/>
    <property type="match status" value="1"/>
</dbReference>
<proteinExistence type="predicted"/>
<evidence type="ECO:0000313" key="6">
    <source>
        <dbReference type="EMBL" id="SIS22387.1"/>
    </source>
</evidence>
<dbReference type="PROSITE" id="PS50943">
    <property type="entry name" value="HTH_CROC1"/>
    <property type="match status" value="1"/>
</dbReference>
<dbReference type="Gene3D" id="1.10.260.40">
    <property type="entry name" value="lambda repressor-like DNA-binding domains"/>
    <property type="match status" value="1"/>
</dbReference>
<keyword evidence="1" id="KW-0805">Transcription regulation</keyword>
<gene>
    <name evidence="6" type="ORF">SAMN05421833_14333</name>
</gene>
<dbReference type="PRINTS" id="PR00036">
    <property type="entry name" value="HTHLACI"/>
</dbReference>
<dbReference type="PANTHER" id="PTHR30146">
    <property type="entry name" value="LACI-RELATED TRANSCRIPTIONAL REPRESSOR"/>
    <property type="match status" value="1"/>
</dbReference>
<accession>A0A1N7HBY8</accession>
<dbReference type="Gene3D" id="3.40.50.2300">
    <property type="match status" value="2"/>
</dbReference>
<evidence type="ECO:0000256" key="1">
    <source>
        <dbReference type="ARBA" id="ARBA00023015"/>
    </source>
</evidence>
<organism evidence="6 7">
    <name type="scientific">Microbispora rosea</name>
    <dbReference type="NCBI Taxonomy" id="58117"/>
    <lineage>
        <taxon>Bacteria</taxon>
        <taxon>Bacillati</taxon>
        <taxon>Actinomycetota</taxon>
        <taxon>Actinomycetes</taxon>
        <taxon>Streptosporangiales</taxon>
        <taxon>Streptosporangiaceae</taxon>
        <taxon>Microbispora</taxon>
    </lineage>
</organism>
<dbReference type="GO" id="GO:0000976">
    <property type="term" value="F:transcription cis-regulatory region binding"/>
    <property type="evidence" value="ECO:0007669"/>
    <property type="project" value="TreeGrafter"/>
</dbReference>
<dbReference type="SMART" id="SM00354">
    <property type="entry name" value="HTH_LACI"/>
    <property type="match status" value="1"/>
</dbReference>
<dbReference type="CDD" id="cd01574">
    <property type="entry name" value="PBP1_LacI"/>
    <property type="match status" value="1"/>
</dbReference>
<dbReference type="InterPro" id="IPR001387">
    <property type="entry name" value="Cro/C1-type_HTH"/>
</dbReference>
<dbReference type="SUPFAM" id="SSF53822">
    <property type="entry name" value="Periplasmic binding protein-like I"/>
    <property type="match status" value="1"/>
</dbReference>
<dbReference type="InterPro" id="IPR010982">
    <property type="entry name" value="Lambda_DNA-bd_dom_sf"/>
</dbReference>
<protein>
    <submittedName>
        <fullName evidence="6">Transcriptional regulator, LacI family</fullName>
    </submittedName>
</protein>
<sequence length="348" mass="36869">MEVTGHMPAQDAPRTRSASIWDVARVAGVSQQTVSRVINGKARVSETTRARVLQVIAELGYRPNRLAQALAGGPVRSVTVLTSDTALYGAAATLRGMEEAARTAGFSVGISVLERDSGQADIALRLNRPGEAVMVIAFDDAGVRALRALPADVPVTAAVERRPDDGPDDPWQIWLDDRAAAAHATRYLLSLGHQTVHYVAIPSSTSALPQRTQGWQDALRAAGRPLPEPLPGGWSPRSGYLAVRSLLADRSVTAILCGNDDLALGVMRAAREAGRDIPGDLSVVGFDDSPPSAYLNPALTTVRLDFEGLGRACFGLLNRRLDPQNAAAVPAWSEPELIVRESSGPAPA</sequence>
<evidence type="ECO:0000259" key="4">
    <source>
        <dbReference type="PROSITE" id="PS50932"/>
    </source>
</evidence>
<dbReference type="Proteomes" id="UP000186096">
    <property type="component" value="Unassembled WGS sequence"/>
</dbReference>
<dbReference type="PANTHER" id="PTHR30146:SF109">
    <property type="entry name" value="HTH-TYPE TRANSCRIPTIONAL REGULATOR GALS"/>
    <property type="match status" value="1"/>
</dbReference>
<dbReference type="PROSITE" id="PS50932">
    <property type="entry name" value="HTH_LACI_2"/>
    <property type="match status" value="1"/>
</dbReference>
<evidence type="ECO:0000256" key="3">
    <source>
        <dbReference type="ARBA" id="ARBA00023163"/>
    </source>
</evidence>
<dbReference type="InterPro" id="IPR046335">
    <property type="entry name" value="LacI/GalR-like_sensor"/>
</dbReference>
<dbReference type="GO" id="GO:0003700">
    <property type="term" value="F:DNA-binding transcription factor activity"/>
    <property type="evidence" value="ECO:0007669"/>
    <property type="project" value="TreeGrafter"/>
</dbReference>
<dbReference type="PROSITE" id="PS00356">
    <property type="entry name" value="HTH_LACI_1"/>
    <property type="match status" value="1"/>
</dbReference>
<dbReference type="InterPro" id="IPR000843">
    <property type="entry name" value="HTH_LacI"/>
</dbReference>
<dbReference type="RefSeq" id="WP_051762795.1">
    <property type="nucleotide sequence ID" value="NZ_FTNI01000043.1"/>
</dbReference>
<evidence type="ECO:0000259" key="5">
    <source>
        <dbReference type="PROSITE" id="PS50943"/>
    </source>
</evidence>
<keyword evidence="3" id="KW-0804">Transcription</keyword>
<feature type="domain" description="HTH lacI-type" evidence="4">
    <location>
        <begin position="18"/>
        <end position="72"/>
    </location>
</feature>
<dbReference type="Pfam" id="PF13377">
    <property type="entry name" value="Peripla_BP_3"/>
    <property type="match status" value="1"/>
</dbReference>
<evidence type="ECO:0000256" key="2">
    <source>
        <dbReference type="ARBA" id="ARBA00023125"/>
    </source>
</evidence>
<name>A0A1N7HBY8_9ACTN</name>
<keyword evidence="2" id="KW-0238">DNA-binding</keyword>
<dbReference type="AlphaFoldDB" id="A0A1N7HBY8"/>